<dbReference type="GO" id="GO:0031418">
    <property type="term" value="F:L-ascorbic acid binding"/>
    <property type="evidence" value="ECO:0007669"/>
    <property type="project" value="InterPro"/>
</dbReference>
<feature type="compositionally biased region" description="Polar residues" evidence="11">
    <location>
        <begin position="11"/>
        <end position="28"/>
    </location>
</feature>
<feature type="transmembrane region" description="Helical" evidence="12">
    <location>
        <begin position="58"/>
        <end position="77"/>
    </location>
</feature>
<evidence type="ECO:0000256" key="12">
    <source>
        <dbReference type="SAM" id="Phobius"/>
    </source>
</evidence>
<evidence type="ECO:0000259" key="14">
    <source>
        <dbReference type="PROSITE" id="PS51670"/>
    </source>
</evidence>
<organism evidence="15 16">
    <name type="scientific">Chloropicon primus</name>
    <dbReference type="NCBI Taxonomy" id="1764295"/>
    <lineage>
        <taxon>Eukaryota</taxon>
        <taxon>Viridiplantae</taxon>
        <taxon>Chlorophyta</taxon>
        <taxon>Chloropicophyceae</taxon>
        <taxon>Chloropicales</taxon>
        <taxon>Chloropicaceae</taxon>
        <taxon>Chloropicon</taxon>
    </lineage>
</organism>
<keyword evidence="8" id="KW-0408">Iron</keyword>
<evidence type="ECO:0000256" key="3">
    <source>
        <dbReference type="ARBA" id="ARBA00022692"/>
    </source>
</evidence>
<sequence length="392" mass="44634">MLAPARRRTLQSHPSPDLPTSSGKTTTGFDDGDQNFGGYDADKVFYRKAWRTMTASRVVTRLLGLALASALLFFLLYEPMSVPQAVRMEQKNKDRRDHNNYVHELEVSLDAAGSAGTRIEPFSWKPRAFTIHNFLTEEECDHLVALAEPKLEASEVVTDHKERKSSLSSARTSYGTFLQRYADEIVGRIEEKSMQILRYELHQRYTKHPDTHPREYLRDTDGRQRIATILLYLSDVDEGGETNFPMGKISREYRDEHGEGADQENRECGGSLQAAVKPKKGDALLFFGMDGQNTYEDPYSLHEGCPVLAGSKWSATIWMHQGRFRDMEYSLVSSEVCEDKHKNCEHWAKQGQCEATEAYMKLYCRLSCGICHKCQEGDVLCERKYRFAGAQA</sequence>
<evidence type="ECO:0000256" key="8">
    <source>
        <dbReference type="ARBA" id="ARBA00023004"/>
    </source>
</evidence>
<feature type="domain" description="ShKT" evidence="14">
    <location>
        <begin position="337"/>
        <end position="374"/>
    </location>
</feature>
<dbReference type="PROSITE" id="PS51670">
    <property type="entry name" value="SHKT"/>
    <property type="match status" value="1"/>
</dbReference>
<keyword evidence="4" id="KW-0479">Metal-binding</keyword>
<dbReference type="AlphaFoldDB" id="A0A5B8MWF1"/>
<evidence type="ECO:0000256" key="4">
    <source>
        <dbReference type="ARBA" id="ARBA00022723"/>
    </source>
</evidence>
<dbReference type="InterPro" id="IPR006620">
    <property type="entry name" value="Pro_4_hyd_alph"/>
</dbReference>
<evidence type="ECO:0000256" key="5">
    <source>
        <dbReference type="ARBA" id="ARBA00022964"/>
    </source>
</evidence>
<accession>A0A5B8MWF1</accession>
<dbReference type="GO" id="GO:0005506">
    <property type="term" value="F:iron ion binding"/>
    <property type="evidence" value="ECO:0007669"/>
    <property type="project" value="InterPro"/>
</dbReference>
<comment type="subcellular location">
    <subcellularLocation>
        <location evidence="2">Endoplasmic reticulum membrane</location>
        <topology evidence="2">Single-pass type II membrane protein</topology>
    </subcellularLocation>
</comment>
<feature type="region of interest" description="Disordered" evidence="11">
    <location>
        <begin position="1"/>
        <end position="32"/>
    </location>
</feature>
<comment type="catalytic activity">
    <reaction evidence="10">
        <text>L-prolyl-[collagen] + 2-oxoglutarate + O2 = trans-4-hydroxy-L-prolyl-[collagen] + succinate + CO2</text>
        <dbReference type="Rhea" id="RHEA:18945"/>
        <dbReference type="Rhea" id="RHEA-COMP:11676"/>
        <dbReference type="Rhea" id="RHEA-COMP:11680"/>
        <dbReference type="ChEBI" id="CHEBI:15379"/>
        <dbReference type="ChEBI" id="CHEBI:16526"/>
        <dbReference type="ChEBI" id="CHEBI:16810"/>
        <dbReference type="ChEBI" id="CHEBI:30031"/>
        <dbReference type="ChEBI" id="CHEBI:50342"/>
        <dbReference type="ChEBI" id="CHEBI:61965"/>
        <dbReference type="EC" id="1.14.11.2"/>
    </reaction>
</comment>
<comment type="cofactor">
    <cofactor evidence="1">
        <name>L-ascorbate</name>
        <dbReference type="ChEBI" id="CHEBI:38290"/>
    </cofactor>
</comment>
<protein>
    <submittedName>
        <fullName evidence="15">Prolyl 4-hydroxylase</fullName>
    </submittedName>
</protein>
<dbReference type="PROSITE" id="PS51471">
    <property type="entry name" value="FE2OG_OXY"/>
    <property type="match status" value="1"/>
</dbReference>
<evidence type="ECO:0000259" key="13">
    <source>
        <dbReference type="PROSITE" id="PS51471"/>
    </source>
</evidence>
<evidence type="ECO:0000256" key="7">
    <source>
        <dbReference type="ARBA" id="ARBA00023002"/>
    </source>
</evidence>
<dbReference type="PANTHER" id="PTHR10869:SF238">
    <property type="entry name" value="PROLYL 4-HYDROXYLASE 6-RELATED"/>
    <property type="match status" value="1"/>
</dbReference>
<keyword evidence="7" id="KW-0560">Oxidoreductase</keyword>
<dbReference type="SMART" id="SM00254">
    <property type="entry name" value="ShKT"/>
    <property type="match status" value="1"/>
</dbReference>
<evidence type="ECO:0000313" key="16">
    <source>
        <dbReference type="Proteomes" id="UP000316726"/>
    </source>
</evidence>
<dbReference type="InterPro" id="IPR003582">
    <property type="entry name" value="ShKT_dom"/>
</dbReference>
<dbReference type="Gene3D" id="2.60.120.620">
    <property type="entry name" value="q2cbj1_9rhob like domain"/>
    <property type="match status" value="1"/>
</dbReference>
<dbReference type="OrthoDB" id="420380at2759"/>
<reference evidence="15 16" key="1">
    <citation type="submission" date="2018-07" db="EMBL/GenBank/DDBJ databases">
        <title>The complete nuclear genome of the prasinophyte Chloropicon primus (CCMP1205).</title>
        <authorList>
            <person name="Pombert J.-F."/>
            <person name="Otis C."/>
            <person name="Turmel M."/>
            <person name="Lemieux C."/>
        </authorList>
    </citation>
    <scope>NUCLEOTIDE SEQUENCE [LARGE SCALE GENOMIC DNA]</scope>
    <source>
        <strain evidence="15 16">CCMP1205</strain>
    </source>
</reference>
<dbReference type="GO" id="GO:0005789">
    <property type="term" value="C:endoplasmic reticulum membrane"/>
    <property type="evidence" value="ECO:0007669"/>
    <property type="project" value="UniProtKB-SubCell"/>
</dbReference>
<dbReference type="Pfam" id="PF13640">
    <property type="entry name" value="2OG-FeII_Oxy_3"/>
    <property type="match status" value="1"/>
</dbReference>
<keyword evidence="5" id="KW-0223">Dioxygenase</keyword>
<dbReference type="STRING" id="1764295.A0A5B8MWF1"/>
<dbReference type="EMBL" id="CP031048">
    <property type="protein sequence ID" value="QDZ24903.1"/>
    <property type="molecule type" value="Genomic_DNA"/>
</dbReference>
<name>A0A5B8MWF1_9CHLO</name>
<feature type="compositionally biased region" description="Basic residues" evidence="11">
    <location>
        <begin position="1"/>
        <end position="10"/>
    </location>
</feature>
<evidence type="ECO:0000256" key="9">
    <source>
        <dbReference type="ARBA" id="ARBA00023136"/>
    </source>
</evidence>
<dbReference type="InterPro" id="IPR044862">
    <property type="entry name" value="Pro_4_hyd_alph_FE2OG_OXY"/>
</dbReference>
<keyword evidence="6 12" id="KW-1133">Transmembrane helix</keyword>
<evidence type="ECO:0000256" key="11">
    <source>
        <dbReference type="SAM" id="MobiDB-lite"/>
    </source>
</evidence>
<dbReference type="GO" id="GO:0004656">
    <property type="term" value="F:procollagen-proline 4-dioxygenase activity"/>
    <property type="evidence" value="ECO:0007669"/>
    <property type="project" value="UniProtKB-EC"/>
</dbReference>
<dbReference type="Gene3D" id="1.10.10.1940">
    <property type="match status" value="1"/>
</dbReference>
<evidence type="ECO:0000256" key="6">
    <source>
        <dbReference type="ARBA" id="ARBA00022989"/>
    </source>
</evidence>
<dbReference type="InterPro" id="IPR005123">
    <property type="entry name" value="Oxoglu/Fe-dep_dioxygenase_dom"/>
</dbReference>
<feature type="domain" description="Fe2OG dioxygenase" evidence="13">
    <location>
        <begin position="190"/>
        <end position="321"/>
    </location>
</feature>
<dbReference type="InterPro" id="IPR045054">
    <property type="entry name" value="P4HA-like"/>
</dbReference>
<gene>
    <name evidence="15" type="ORF">A3770_15p74210</name>
</gene>
<dbReference type="SMART" id="SM00702">
    <property type="entry name" value="P4Hc"/>
    <property type="match status" value="1"/>
</dbReference>
<evidence type="ECO:0000256" key="1">
    <source>
        <dbReference type="ARBA" id="ARBA00001961"/>
    </source>
</evidence>
<dbReference type="PANTHER" id="PTHR10869">
    <property type="entry name" value="PROLYL 4-HYDROXYLASE ALPHA SUBUNIT"/>
    <property type="match status" value="1"/>
</dbReference>
<dbReference type="Proteomes" id="UP000316726">
    <property type="component" value="Chromosome 15"/>
</dbReference>
<keyword evidence="3 12" id="KW-0812">Transmembrane</keyword>
<keyword evidence="9 12" id="KW-0472">Membrane</keyword>
<keyword evidence="16" id="KW-1185">Reference proteome</keyword>
<evidence type="ECO:0000313" key="15">
    <source>
        <dbReference type="EMBL" id="QDZ24903.1"/>
    </source>
</evidence>
<dbReference type="Pfam" id="PF01549">
    <property type="entry name" value="ShK"/>
    <property type="match status" value="1"/>
</dbReference>
<evidence type="ECO:0000256" key="2">
    <source>
        <dbReference type="ARBA" id="ARBA00004648"/>
    </source>
</evidence>
<proteinExistence type="predicted"/>
<evidence type="ECO:0000256" key="10">
    <source>
        <dbReference type="ARBA" id="ARBA00049169"/>
    </source>
</evidence>